<dbReference type="OrthoDB" id="8241931at2"/>
<dbReference type="Pfam" id="PF05489">
    <property type="entry name" value="Phage_tail_X"/>
    <property type="match status" value="1"/>
</dbReference>
<reference evidence="1 2" key="1">
    <citation type="submission" date="2009-01" db="EMBL/GenBank/DDBJ databases">
        <title>Complete sequence of chromosome of Methylobacterium nodulans ORS 2060.</title>
        <authorList>
            <consortium name="US DOE Joint Genome Institute"/>
            <person name="Lucas S."/>
            <person name="Copeland A."/>
            <person name="Lapidus A."/>
            <person name="Glavina del Rio T."/>
            <person name="Dalin E."/>
            <person name="Tice H."/>
            <person name="Bruce D."/>
            <person name="Goodwin L."/>
            <person name="Pitluck S."/>
            <person name="Sims D."/>
            <person name="Brettin T."/>
            <person name="Detter J.C."/>
            <person name="Han C."/>
            <person name="Larimer F."/>
            <person name="Land M."/>
            <person name="Hauser L."/>
            <person name="Kyrpides N."/>
            <person name="Ivanova N."/>
            <person name="Marx C.J."/>
            <person name="Richardson P."/>
        </authorList>
    </citation>
    <scope>NUCLEOTIDE SEQUENCE [LARGE SCALE GENOMIC DNA]</scope>
    <source>
        <strain evidence="2">LMG 21967 / CNCM I-2342 / ORS 2060</strain>
    </source>
</reference>
<organism evidence="1 2">
    <name type="scientific">Methylobacterium nodulans (strain LMG 21967 / CNCM I-2342 / ORS 2060)</name>
    <dbReference type="NCBI Taxonomy" id="460265"/>
    <lineage>
        <taxon>Bacteria</taxon>
        <taxon>Pseudomonadati</taxon>
        <taxon>Pseudomonadota</taxon>
        <taxon>Alphaproteobacteria</taxon>
        <taxon>Hyphomicrobiales</taxon>
        <taxon>Methylobacteriaceae</taxon>
        <taxon>Methylobacterium</taxon>
    </lineage>
</organism>
<dbReference type="RefSeq" id="WP_015927318.1">
    <property type="nucleotide sequence ID" value="NC_011894.1"/>
</dbReference>
<dbReference type="eggNOG" id="COG5004">
    <property type="taxonomic scope" value="Bacteria"/>
</dbReference>
<sequence length="75" mass="8113">MPLTVIVQDRYAVLDLLLWRAYGRAGNTAAMLSAALKLNPGLAALGPEIPLLTRVILPDLPTTKPTTRKVVSLFD</sequence>
<name>B8IDN6_METNO</name>
<dbReference type="AlphaFoldDB" id="B8IDN6"/>
<dbReference type="EMBL" id="CP001349">
    <property type="protein sequence ID" value="ACL55608.1"/>
    <property type="molecule type" value="Genomic_DNA"/>
</dbReference>
<evidence type="ECO:0000313" key="2">
    <source>
        <dbReference type="Proteomes" id="UP000008207"/>
    </source>
</evidence>
<accession>B8IDN6</accession>
<dbReference type="InterPro" id="IPR008861">
    <property type="entry name" value="GpX-like"/>
</dbReference>
<keyword evidence="2" id="KW-1185">Reference proteome</keyword>
<dbReference type="STRING" id="460265.Mnod_0571"/>
<dbReference type="KEGG" id="mno:Mnod_0571"/>
<evidence type="ECO:0000313" key="1">
    <source>
        <dbReference type="EMBL" id="ACL55608.1"/>
    </source>
</evidence>
<dbReference type="HOGENOM" id="CLU_175462_2_1_5"/>
<gene>
    <name evidence="1" type="ordered locus">Mnod_0571</name>
</gene>
<proteinExistence type="predicted"/>
<protein>
    <submittedName>
        <fullName evidence="1">Tail X family protein</fullName>
    </submittedName>
</protein>
<dbReference type="Proteomes" id="UP000008207">
    <property type="component" value="Chromosome"/>
</dbReference>